<dbReference type="Gene3D" id="1.10.357.10">
    <property type="entry name" value="Tetracycline Repressor, domain 2"/>
    <property type="match status" value="1"/>
</dbReference>
<keyword evidence="1 2" id="KW-0238">DNA-binding</keyword>
<protein>
    <submittedName>
        <fullName evidence="4">TetR/AcrR family transcriptional regulator</fullName>
    </submittedName>
</protein>
<feature type="domain" description="HTH tetR-type" evidence="3">
    <location>
        <begin position="1"/>
        <end position="63"/>
    </location>
</feature>
<name>A0ABV6W4Y8_9ACTN</name>
<reference evidence="4 5" key="1">
    <citation type="submission" date="2024-09" db="EMBL/GenBank/DDBJ databases">
        <authorList>
            <person name="Lee S.D."/>
        </authorList>
    </citation>
    <scope>NUCLEOTIDE SEQUENCE [LARGE SCALE GENOMIC DNA]</scope>
    <source>
        <strain evidence="4 5">N8-3</strain>
    </source>
</reference>
<dbReference type="EMBL" id="JBHFAB010000033">
    <property type="protein sequence ID" value="MFC1421077.1"/>
    <property type="molecule type" value="Genomic_DNA"/>
</dbReference>
<dbReference type="SUPFAM" id="SSF46689">
    <property type="entry name" value="Homeodomain-like"/>
    <property type="match status" value="1"/>
</dbReference>
<evidence type="ECO:0000313" key="4">
    <source>
        <dbReference type="EMBL" id="MFC1421077.1"/>
    </source>
</evidence>
<dbReference type="Pfam" id="PF00440">
    <property type="entry name" value="TetR_N"/>
    <property type="match status" value="1"/>
</dbReference>
<evidence type="ECO:0000259" key="3">
    <source>
        <dbReference type="PROSITE" id="PS50977"/>
    </source>
</evidence>
<dbReference type="PANTHER" id="PTHR30055">
    <property type="entry name" value="HTH-TYPE TRANSCRIPTIONAL REGULATOR RUTR"/>
    <property type="match status" value="1"/>
</dbReference>
<comment type="caution">
    <text evidence="4">The sequence shown here is derived from an EMBL/GenBank/DDBJ whole genome shotgun (WGS) entry which is preliminary data.</text>
</comment>
<dbReference type="Proteomes" id="UP001592531">
    <property type="component" value="Unassembled WGS sequence"/>
</dbReference>
<dbReference type="InterPro" id="IPR009057">
    <property type="entry name" value="Homeodomain-like_sf"/>
</dbReference>
<dbReference type="PANTHER" id="PTHR30055:SF226">
    <property type="entry name" value="HTH-TYPE TRANSCRIPTIONAL REGULATOR PKSA"/>
    <property type="match status" value="1"/>
</dbReference>
<dbReference type="InterPro" id="IPR036271">
    <property type="entry name" value="Tet_transcr_reg_TetR-rel_C_sf"/>
</dbReference>
<dbReference type="Gene3D" id="1.10.10.60">
    <property type="entry name" value="Homeodomain-like"/>
    <property type="match status" value="1"/>
</dbReference>
<organism evidence="4 5">
    <name type="scientific">Streptacidiphilus cavernicola</name>
    <dbReference type="NCBI Taxonomy" id="3342716"/>
    <lineage>
        <taxon>Bacteria</taxon>
        <taxon>Bacillati</taxon>
        <taxon>Actinomycetota</taxon>
        <taxon>Actinomycetes</taxon>
        <taxon>Kitasatosporales</taxon>
        <taxon>Streptomycetaceae</taxon>
        <taxon>Streptacidiphilus</taxon>
    </lineage>
</organism>
<evidence type="ECO:0000256" key="1">
    <source>
        <dbReference type="ARBA" id="ARBA00023125"/>
    </source>
</evidence>
<dbReference type="RefSeq" id="WP_380543579.1">
    <property type="nucleotide sequence ID" value="NZ_JBHFAB010000033.1"/>
</dbReference>
<evidence type="ECO:0000313" key="5">
    <source>
        <dbReference type="Proteomes" id="UP001592531"/>
    </source>
</evidence>
<proteinExistence type="predicted"/>
<dbReference type="InterPro" id="IPR001647">
    <property type="entry name" value="HTH_TetR"/>
</dbReference>
<dbReference type="PROSITE" id="PS50977">
    <property type="entry name" value="HTH_TETR_2"/>
    <property type="match status" value="1"/>
</dbReference>
<gene>
    <name evidence="4" type="ORF">ACEZDE_31205</name>
</gene>
<sequence>MDTRARVVAEAMRLFGEQGYTRTTIAEIERAAGLSPGSGSLYRHFRSKEELLAEGVRSKVAENAGLLATIGDAQAMVALPLRERLALLARAGLHRLEQERDLNRIVVRDLAAFPALLAEVREGEMRRVHAAVAQWLQMQAGPEERDWEAVAVVLVGSVSHFWLLRDVFGTHPSGLDEDRWVAAFVDLAERLLQRPGC</sequence>
<dbReference type="InterPro" id="IPR050109">
    <property type="entry name" value="HTH-type_TetR-like_transc_reg"/>
</dbReference>
<keyword evidence="5" id="KW-1185">Reference proteome</keyword>
<evidence type="ECO:0000256" key="2">
    <source>
        <dbReference type="PROSITE-ProRule" id="PRU00335"/>
    </source>
</evidence>
<feature type="DNA-binding region" description="H-T-H motif" evidence="2">
    <location>
        <begin position="26"/>
        <end position="45"/>
    </location>
</feature>
<accession>A0ABV6W4Y8</accession>
<dbReference type="SUPFAM" id="SSF48498">
    <property type="entry name" value="Tetracyclin repressor-like, C-terminal domain"/>
    <property type="match status" value="1"/>
</dbReference>